<dbReference type="Proteomes" id="UP000614460">
    <property type="component" value="Unassembled WGS sequence"/>
</dbReference>
<reference evidence="1" key="1">
    <citation type="journal article" date="2014" name="Int. J. Syst. Evol. Microbiol.">
        <title>Complete genome sequence of Corynebacterium casei LMG S-19264T (=DSM 44701T), isolated from a smear-ripened cheese.</title>
        <authorList>
            <consortium name="US DOE Joint Genome Institute (JGI-PGF)"/>
            <person name="Walter F."/>
            <person name="Albersmeier A."/>
            <person name="Kalinowski J."/>
            <person name="Ruckert C."/>
        </authorList>
    </citation>
    <scope>NUCLEOTIDE SEQUENCE</scope>
    <source>
        <strain evidence="1">CGMCC 1.15966</strain>
    </source>
</reference>
<evidence type="ECO:0000313" key="2">
    <source>
        <dbReference type="Proteomes" id="UP000614460"/>
    </source>
</evidence>
<protein>
    <submittedName>
        <fullName evidence="1">Uncharacterized protein</fullName>
    </submittedName>
</protein>
<keyword evidence="2" id="KW-1185">Reference proteome</keyword>
<name>A0A8H9KT60_9SPHI</name>
<comment type="caution">
    <text evidence="1">The sequence shown here is derived from an EMBL/GenBank/DDBJ whole genome shotgun (WGS) entry which is preliminary data.</text>
</comment>
<evidence type="ECO:0000313" key="1">
    <source>
        <dbReference type="EMBL" id="GGE10645.1"/>
    </source>
</evidence>
<reference evidence="1" key="2">
    <citation type="submission" date="2020-09" db="EMBL/GenBank/DDBJ databases">
        <authorList>
            <person name="Sun Q."/>
            <person name="Zhou Y."/>
        </authorList>
    </citation>
    <scope>NUCLEOTIDE SEQUENCE</scope>
    <source>
        <strain evidence="1">CGMCC 1.15966</strain>
    </source>
</reference>
<proteinExistence type="predicted"/>
<gene>
    <name evidence="1" type="ORF">GCM10011516_05460</name>
</gene>
<accession>A0A8H9KT60</accession>
<dbReference type="AlphaFoldDB" id="A0A8H9KT60"/>
<dbReference type="EMBL" id="BMKM01000001">
    <property type="protein sequence ID" value="GGE10645.1"/>
    <property type="molecule type" value="Genomic_DNA"/>
</dbReference>
<organism evidence="1 2">
    <name type="scientific">Sphingobacterium cellulitidis</name>
    <dbReference type="NCBI Taxonomy" id="1768011"/>
    <lineage>
        <taxon>Bacteria</taxon>
        <taxon>Pseudomonadati</taxon>
        <taxon>Bacteroidota</taxon>
        <taxon>Sphingobacteriia</taxon>
        <taxon>Sphingobacteriales</taxon>
        <taxon>Sphingobacteriaceae</taxon>
        <taxon>Sphingobacterium</taxon>
    </lineage>
</organism>
<sequence>MKFTVDGFTQSYKPIDTKSATTTTSTASSPINEILYILLDKDQLPIDTLIRPVSGNSSSINLKLLNGNYTLRAIGYNKSNLGNLYTKYERVATVFQPKEIFKIKDYDISDIFILNTEFQVSKDSTYKSQTLKRISSKLELNILDKIPAQAAYIEISTISSNHFYGASKDLKNNITLTYNTSYVSNVIDITSLTSLTNQTISTNVLTDNQTYTAPAERTTPVKINVLNSTGAVIISKEILNVKLMPNTITRLSGKLFEDLNSEKKGNFAVTINQNFNTNIITQTF</sequence>